<dbReference type="Gene3D" id="2.120.10.30">
    <property type="entry name" value="TolB, C-terminal domain"/>
    <property type="match status" value="1"/>
</dbReference>
<sequence>MVLQGVGRPDDLAFDRDGRLLFSDFYAGTISRVNANGSVTVLLRGIAGPEGIVVLSDGTMIVAEQRTNRILLFAPQSTSSTVLRQLPGTPSTQKCKDGVDGIAFDSTNNTLIIPDSPTGEVYRLSLDGKTLTLLASGIVRPVGAAVDAQGNIYVADECGGDLWRIAPNKTKTSIGRFGMLDDVALDTHGNVLVTDLQPSVHALIRMNLTTSKRETLVSNGLIEPQGLAIDGHDNIFVSDDYANLILELCAHSTC</sequence>
<dbReference type="GO" id="GO:0043161">
    <property type="term" value="P:proteasome-mediated ubiquitin-dependent protein catabolic process"/>
    <property type="evidence" value="ECO:0007669"/>
    <property type="project" value="TreeGrafter"/>
</dbReference>
<dbReference type="GO" id="GO:0000209">
    <property type="term" value="P:protein polyubiquitination"/>
    <property type="evidence" value="ECO:0007669"/>
    <property type="project" value="TreeGrafter"/>
</dbReference>
<dbReference type="GO" id="GO:0061630">
    <property type="term" value="F:ubiquitin protein ligase activity"/>
    <property type="evidence" value="ECO:0007669"/>
    <property type="project" value="TreeGrafter"/>
</dbReference>
<name>A0A8J3IM48_9CHLR</name>
<dbReference type="Proteomes" id="UP000597444">
    <property type="component" value="Unassembled WGS sequence"/>
</dbReference>
<dbReference type="InterPro" id="IPR011042">
    <property type="entry name" value="6-blade_b-propeller_TolB-like"/>
</dbReference>
<dbReference type="PANTHER" id="PTHR24104:SF57">
    <property type="entry name" value="BEE-MILK PROTEIN"/>
    <property type="match status" value="1"/>
</dbReference>
<evidence type="ECO:0000313" key="1">
    <source>
        <dbReference type="EMBL" id="GHO92701.1"/>
    </source>
</evidence>
<evidence type="ECO:0000313" key="2">
    <source>
        <dbReference type="Proteomes" id="UP000597444"/>
    </source>
</evidence>
<evidence type="ECO:0008006" key="3">
    <source>
        <dbReference type="Google" id="ProtNLM"/>
    </source>
</evidence>
<proteinExistence type="predicted"/>
<reference evidence="1" key="1">
    <citation type="submission" date="2020-10" db="EMBL/GenBank/DDBJ databases">
        <title>Taxonomic study of unclassified bacteria belonging to the class Ktedonobacteria.</title>
        <authorList>
            <person name="Yabe S."/>
            <person name="Wang C.M."/>
            <person name="Zheng Y."/>
            <person name="Sakai Y."/>
            <person name="Cavaletti L."/>
            <person name="Monciardini P."/>
            <person name="Donadio S."/>
        </authorList>
    </citation>
    <scope>NUCLEOTIDE SEQUENCE</scope>
    <source>
        <strain evidence="1">ID150040</strain>
    </source>
</reference>
<dbReference type="PANTHER" id="PTHR24104">
    <property type="entry name" value="E3 UBIQUITIN-PROTEIN LIGASE NHLRC1-RELATED"/>
    <property type="match status" value="1"/>
</dbReference>
<comment type="caution">
    <text evidence="1">The sequence shown here is derived from an EMBL/GenBank/DDBJ whole genome shotgun (WGS) entry which is preliminary data.</text>
</comment>
<dbReference type="EMBL" id="BNJK01000001">
    <property type="protein sequence ID" value="GHO92701.1"/>
    <property type="molecule type" value="Genomic_DNA"/>
</dbReference>
<gene>
    <name evidence="1" type="ORF">KSF_027490</name>
</gene>
<accession>A0A8J3IM48</accession>
<dbReference type="AlphaFoldDB" id="A0A8J3IM48"/>
<dbReference type="SUPFAM" id="SSF63829">
    <property type="entry name" value="Calcium-dependent phosphotriesterase"/>
    <property type="match status" value="1"/>
</dbReference>
<organism evidence="1 2">
    <name type="scientific">Reticulibacter mediterranei</name>
    <dbReference type="NCBI Taxonomy" id="2778369"/>
    <lineage>
        <taxon>Bacteria</taxon>
        <taxon>Bacillati</taxon>
        <taxon>Chloroflexota</taxon>
        <taxon>Ktedonobacteria</taxon>
        <taxon>Ktedonobacterales</taxon>
        <taxon>Reticulibacteraceae</taxon>
        <taxon>Reticulibacter</taxon>
    </lineage>
</organism>
<protein>
    <recommendedName>
        <fullName evidence="3">SMP-30/Gluconolactonase/LRE-like region domain-containing protein</fullName>
    </recommendedName>
</protein>
<keyword evidence="2" id="KW-1185">Reference proteome</keyword>
<dbReference type="InterPro" id="IPR050952">
    <property type="entry name" value="TRIM-NHL_E3_ligases"/>
</dbReference>